<evidence type="ECO:0000256" key="1">
    <source>
        <dbReference type="SAM" id="MobiDB-lite"/>
    </source>
</evidence>
<evidence type="ECO:0000313" key="2">
    <source>
        <dbReference type="EMBL" id="OOF94450.1"/>
    </source>
</evidence>
<keyword evidence="3" id="KW-1185">Reference proteome</keyword>
<gene>
    <name evidence="2" type="ORF">ASPCADRAFT_172321</name>
</gene>
<dbReference type="OrthoDB" id="5424692at2759"/>
<dbReference type="EMBL" id="KV907502">
    <property type="protein sequence ID" value="OOF94450.1"/>
    <property type="molecule type" value="Genomic_DNA"/>
</dbReference>
<sequence length="560" mass="63340">MSILIQYYGLNSFEERKRVLYLTSTQRRWTGIAAEVDDHRGGESYRPGGSRAYLRRSRSPPRVRSPRLVADTWVPSHSRTYGRVRSRSPPAPRRRLSRSPSFYNREMGIGAYVKTCSPPRRFSPRRSEVRNRSPHQALWRPRSPYGEGRHRDNSWSRNNPKRPRDLSPRSLEYRFPRRERPQHPADIYMKPDIPFRDSGSRAPPPRRSRSPFYGGRRERNPEIPPTQKRRSPSPKGTSPLRTPASDSLPNSRRSSPFTERPQVISSNAPSRSPTYYNPHRCLSRTSDHSSLREERHRAIKDKPTTDDPRHRSPSSEQPTGKGQDMDNIGSQRRLSENQETDPNPPNTAYPRNVPVQPKAYGNIIQGQAPPSGPSHGPKIMSLQNRGSNISLLSAPTRPRGGLSFKEPSWAGSPVRRGLASTGLHAPPPTGPRSSLMPTGPGVELPRSNFNRQGSLTGPTYPPRIPRHTSYLAGLRQIIPEGKVLPSNLDIAMEKRLSQLDADKDRLLDQIADSQKLRRLGNRDWDRLDRESSICALKSELAEGHLQRIADGESLHVGAMF</sequence>
<feature type="compositionally biased region" description="Basic and acidic residues" evidence="1">
    <location>
        <begin position="285"/>
        <end position="310"/>
    </location>
</feature>
<accession>A0A1R3RIZ4</accession>
<feature type="region of interest" description="Disordered" evidence="1">
    <location>
        <begin position="80"/>
        <end position="102"/>
    </location>
</feature>
<feature type="compositionally biased region" description="Basic and acidic residues" evidence="1">
    <location>
        <begin position="162"/>
        <end position="183"/>
    </location>
</feature>
<dbReference type="Proteomes" id="UP000188318">
    <property type="component" value="Unassembled WGS sequence"/>
</dbReference>
<feature type="compositionally biased region" description="Basic residues" evidence="1">
    <location>
        <begin position="80"/>
        <end position="97"/>
    </location>
</feature>
<feature type="region of interest" description="Disordered" evidence="1">
    <location>
        <begin position="114"/>
        <end position="463"/>
    </location>
</feature>
<feature type="compositionally biased region" description="Polar residues" evidence="1">
    <location>
        <begin position="234"/>
        <end position="275"/>
    </location>
</feature>
<dbReference type="STRING" id="602072.A0A1R3RIZ4"/>
<protein>
    <submittedName>
        <fullName evidence="2">Uncharacterized protein</fullName>
    </submittedName>
</protein>
<feature type="compositionally biased region" description="Polar residues" evidence="1">
    <location>
        <begin position="381"/>
        <end position="393"/>
    </location>
</feature>
<reference evidence="3" key="1">
    <citation type="journal article" date="2017" name="Genome Biol.">
        <title>Comparative genomics reveals high biological diversity and specific adaptations in the industrially and medically important fungal genus Aspergillus.</title>
        <authorList>
            <person name="de Vries R.P."/>
            <person name="Riley R."/>
            <person name="Wiebenga A."/>
            <person name="Aguilar-Osorio G."/>
            <person name="Amillis S."/>
            <person name="Uchima C.A."/>
            <person name="Anderluh G."/>
            <person name="Asadollahi M."/>
            <person name="Askin M."/>
            <person name="Barry K."/>
            <person name="Battaglia E."/>
            <person name="Bayram O."/>
            <person name="Benocci T."/>
            <person name="Braus-Stromeyer S.A."/>
            <person name="Caldana C."/>
            <person name="Canovas D."/>
            <person name="Cerqueira G.C."/>
            <person name="Chen F."/>
            <person name="Chen W."/>
            <person name="Choi C."/>
            <person name="Clum A."/>
            <person name="Dos Santos R.A."/>
            <person name="Damasio A.R."/>
            <person name="Diallinas G."/>
            <person name="Emri T."/>
            <person name="Fekete E."/>
            <person name="Flipphi M."/>
            <person name="Freyberg S."/>
            <person name="Gallo A."/>
            <person name="Gournas C."/>
            <person name="Habgood R."/>
            <person name="Hainaut M."/>
            <person name="Harispe M.L."/>
            <person name="Henrissat B."/>
            <person name="Hilden K.S."/>
            <person name="Hope R."/>
            <person name="Hossain A."/>
            <person name="Karabika E."/>
            <person name="Karaffa L."/>
            <person name="Karanyi Z."/>
            <person name="Krasevec N."/>
            <person name="Kuo A."/>
            <person name="Kusch H."/>
            <person name="LaButti K."/>
            <person name="Lagendijk E.L."/>
            <person name="Lapidus A."/>
            <person name="Levasseur A."/>
            <person name="Lindquist E."/>
            <person name="Lipzen A."/>
            <person name="Logrieco A.F."/>
            <person name="MacCabe A."/>
            <person name="Maekelae M.R."/>
            <person name="Malavazi I."/>
            <person name="Melin P."/>
            <person name="Meyer V."/>
            <person name="Mielnichuk N."/>
            <person name="Miskei M."/>
            <person name="Molnar A.P."/>
            <person name="Mule G."/>
            <person name="Ngan C.Y."/>
            <person name="Orejas M."/>
            <person name="Orosz E."/>
            <person name="Ouedraogo J.P."/>
            <person name="Overkamp K.M."/>
            <person name="Park H.-S."/>
            <person name="Perrone G."/>
            <person name="Piumi F."/>
            <person name="Punt P.J."/>
            <person name="Ram A.F."/>
            <person name="Ramon A."/>
            <person name="Rauscher S."/>
            <person name="Record E."/>
            <person name="Riano-Pachon D.M."/>
            <person name="Robert V."/>
            <person name="Roehrig J."/>
            <person name="Ruller R."/>
            <person name="Salamov A."/>
            <person name="Salih N.S."/>
            <person name="Samson R.A."/>
            <person name="Sandor E."/>
            <person name="Sanguinetti M."/>
            <person name="Schuetze T."/>
            <person name="Sepcic K."/>
            <person name="Shelest E."/>
            <person name="Sherlock G."/>
            <person name="Sophianopoulou V."/>
            <person name="Squina F.M."/>
            <person name="Sun H."/>
            <person name="Susca A."/>
            <person name="Todd R.B."/>
            <person name="Tsang A."/>
            <person name="Unkles S.E."/>
            <person name="van de Wiele N."/>
            <person name="van Rossen-Uffink D."/>
            <person name="Oliveira J.V."/>
            <person name="Vesth T.C."/>
            <person name="Visser J."/>
            <person name="Yu J.-H."/>
            <person name="Zhou M."/>
            <person name="Andersen M.R."/>
            <person name="Archer D.B."/>
            <person name="Baker S.E."/>
            <person name="Benoit I."/>
            <person name="Brakhage A.A."/>
            <person name="Braus G.H."/>
            <person name="Fischer R."/>
            <person name="Frisvad J.C."/>
            <person name="Goldman G.H."/>
            <person name="Houbraken J."/>
            <person name="Oakley B."/>
            <person name="Pocsi I."/>
            <person name="Scazzocchio C."/>
            <person name="Seiboth B."/>
            <person name="vanKuyk P.A."/>
            <person name="Wortman J."/>
            <person name="Dyer P.S."/>
            <person name="Grigoriev I.V."/>
        </authorList>
    </citation>
    <scope>NUCLEOTIDE SEQUENCE [LARGE SCALE GENOMIC DNA]</scope>
    <source>
        <strain evidence="3">ITEM 5010</strain>
    </source>
</reference>
<dbReference type="OMA" id="QAHESRM"/>
<evidence type="ECO:0000313" key="3">
    <source>
        <dbReference type="Proteomes" id="UP000188318"/>
    </source>
</evidence>
<proteinExistence type="predicted"/>
<feature type="region of interest" description="Disordered" evidence="1">
    <location>
        <begin position="39"/>
        <end position="63"/>
    </location>
</feature>
<dbReference type="VEuPathDB" id="FungiDB:ASPCADRAFT_172321"/>
<feature type="compositionally biased region" description="Basic residues" evidence="1">
    <location>
        <begin position="53"/>
        <end position="63"/>
    </location>
</feature>
<dbReference type="AlphaFoldDB" id="A0A1R3RIZ4"/>
<organism evidence="2 3">
    <name type="scientific">Aspergillus carbonarius (strain ITEM 5010)</name>
    <dbReference type="NCBI Taxonomy" id="602072"/>
    <lineage>
        <taxon>Eukaryota</taxon>
        <taxon>Fungi</taxon>
        <taxon>Dikarya</taxon>
        <taxon>Ascomycota</taxon>
        <taxon>Pezizomycotina</taxon>
        <taxon>Eurotiomycetes</taxon>
        <taxon>Eurotiomycetidae</taxon>
        <taxon>Eurotiales</taxon>
        <taxon>Aspergillaceae</taxon>
        <taxon>Aspergillus</taxon>
        <taxon>Aspergillus subgen. Circumdati</taxon>
    </lineage>
</organism>
<feature type="compositionally biased region" description="Polar residues" evidence="1">
    <location>
        <begin position="447"/>
        <end position="457"/>
    </location>
</feature>
<name>A0A1R3RIZ4_ASPC5</name>